<reference evidence="2 3" key="1">
    <citation type="submission" date="2016-07" db="EMBL/GenBank/DDBJ databases">
        <title>Pervasive Adenine N6-methylation of Active Genes in Fungi.</title>
        <authorList>
            <consortium name="DOE Joint Genome Institute"/>
            <person name="Mondo S.J."/>
            <person name="Dannebaum R.O."/>
            <person name="Kuo R.C."/>
            <person name="Labutti K."/>
            <person name="Haridas S."/>
            <person name="Kuo A."/>
            <person name="Salamov A."/>
            <person name="Ahrendt S.R."/>
            <person name="Lipzen A."/>
            <person name="Sullivan W."/>
            <person name="Andreopoulos W.B."/>
            <person name="Clum A."/>
            <person name="Lindquist E."/>
            <person name="Daum C."/>
            <person name="Ramamoorthy G.K."/>
            <person name="Gryganskyi A."/>
            <person name="Culley D."/>
            <person name="Magnuson J.K."/>
            <person name="James T.Y."/>
            <person name="O'Malley M.A."/>
            <person name="Stajich J.E."/>
            <person name="Spatafora J.W."/>
            <person name="Visel A."/>
            <person name="Grigoriev I.V."/>
        </authorList>
    </citation>
    <scope>NUCLEOTIDE SEQUENCE [LARGE SCALE GENOMIC DNA]</scope>
    <source>
        <strain evidence="2 3">CBS 129021</strain>
    </source>
</reference>
<dbReference type="OrthoDB" id="5287295at2759"/>
<proteinExistence type="predicted"/>
<keyword evidence="3" id="KW-1185">Reference proteome</keyword>
<evidence type="ECO:0000313" key="3">
    <source>
        <dbReference type="Proteomes" id="UP000193689"/>
    </source>
</evidence>
<keyword evidence="1" id="KW-0812">Transmembrane</keyword>
<accession>A0A1Y2DA06</accession>
<protein>
    <recommendedName>
        <fullName evidence="4">Glycoside hydrolase</fullName>
    </recommendedName>
</protein>
<dbReference type="InParanoid" id="A0A1Y2DA06"/>
<evidence type="ECO:0000313" key="2">
    <source>
        <dbReference type="EMBL" id="ORY56101.1"/>
    </source>
</evidence>
<evidence type="ECO:0008006" key="4">
    <source>
        <dbReference type="Google" id="ProtNLM"/>
    </source>
</evidence>
<feature type="transmembrane region" description="Helical" evidence="1">
    <location>
        <begin position="7"/>
        <end position="33"/>
    </location>
</feature>
<dbReference type="EMBL" id="MCFJ01000024">
    <property type="protein sequence ID" value="ORY56101.1"/>
    <property type="molecule type" value="Genomic_DNA"/>
</dbReference>
<feature type="non-terminal residue" evidence="2">
    <location>
        <position position="330"/>
    </location>
</feature>
<feature type="transmembrane region" description="Helical" evidence="1">
    <location>
        <begin position="169"/>
        <end position="196"/>
    </location>
</feature>
<evidence type="ECO:0000256" key="1">
    <source>
        <dbReference type="SAM" id="Phobius"/>
    </source>
</evidence>
<sequence>VQLLNEVVGTAVGVLIYSFCCAICSLLLIWLVWVHHERDSFVALLSYSTLLSTITSIIQQIHTIIDWRDIRIEQYNNSVSHNRNAQIIVASPAVGLDLILFYIQYYCYNVEGLLTLFWATALTHSIYGFANPPSFKAIRHAVSPVAKVIAVLLPALFIGLLQIKTLQTSLVAFLVVANINMMATMLFGSIILLVILGKYVHTRRQLLSWDVYGASATSQTTAVGSRHTSRSRYRKKSIYDRWLIVRFTVAFAVLAGFQLATIFFEVESIYRNSSEAITKGPDLTVATAKADFLFFLPGVSPSILVFVVFGTTKPFCDTMRYTFIPKRFRR</sequence>
<dbReference type="Proteomes" id="UP000193689">
    <property type="component" value="Unassembled WGS sequence"/>
</dbReference>
<dbReference type="RefSeq" id="XP_040709947.1">
    <property type="nucleotide sequence ID" value="XM_040854590.1"/>
</dbReference>
<feature type="transmembrane region" description="Helical" evidence="1">
    <location>
        <begin position="243"/>
        <end position="264"/>
    </location>
</feature>
<feature type="non-terminal residue" evidence="2">
    <location>
        <position position="1"/>
    </location>
</feature>
<keyword evidence="1" id="KW-0472">Membrane</keyword>
<dbReference type="AlphaFoldDB" id="A0A1Y2DA06"/>
<dbReference type="GeneID" id="63770802"/>
<keyword evidence="1" id="KW-1133">Transmembrane helix</keyword>
<gene>
    <name evidence="2" type="ORF">BCR38DRAFT_304062</name>
</gene>
<feature type="transmembrane region" description="Helical" evidence="1">
    <location>
        <begin position="292"/>
        <end position="311"/>
    </location>
</feature>
<feature type="transmembrane region" description="Helical" evidence="1">
    <location>
        <begin position="142"/>
        <end position="163"/>
    </location>
</feature>
<name>A0A1Y2DA06_9PEZI</name>
<comment type="caution">
    <text evidence="2">The sequence shown here is derived from an EMBL/GenBank/DDBJ whole genome shotgun (WGS) entry which is preliminary data.</text>
</comment>
<organism evidence="2 3">
    <name type="scientific">Pseudomassariella vexata</name>
    <dbReference type="NCBI Taxonomy" id="1141098"/>
    <lineage>
        <taxon>Eukaryota</taxon>
        <taxon>Fungi</taxon>
        <taxon>Dikarya</taxon>
        <taxon>Ascomycota</taxon>
        <taxon>Pezizomycotina</taxon>
        <taxon>Sordariomycetes</taxon>
        <taxon>Xylariomycetidae</taxon>
        <taxon>Amphisphaeriales</taxon>
        <taxon>Pseudomassariaceae</taxon>
        <taxon>Pseudomassariella</taxon>
    </lineage>
</organism>